<dbReference type="Proteomes" id="UP001596135">
    <property type="component" value="Unassembled WGS sequence"/>
</dbReference>
<evidence type="ECO:0000313" key="2">
    <source>
        <dbReference type="EMBL" id="MFC6042693.1"/>
    </source>
</evidence>
<keyword evidence="1" id="KW-0732">Signal</keyword>
<reference evidence="3" key="1">
    <citation type="journal article" date="2019" name="Int. J. Syst. Evol. Microbiol.">
        <title>The Global Catalogue of Microorganisms (GCM) 10K type strain sequencing project: providing services to taxonomists for standard genome sequencing and annotation.</title>
        <authorList>
            <consortium name="The Broad Institute Genomics Platform"/>
            <consortium name="The Broad Institute Genome Sequencing Center for Infectious Disease"/>
            <person name="Wu L."/>
            <person name="Ma J."/>
        </authorList>
    </citation>
    <scope>NUCLEOTIDE SEQUENCE [LARGE SCALE GENOMIC DNA]</scope>
    <source>
        <strain evidence="3">CCUG 54522</strain>
    </source>
</reference>
<dbReference type="EMBL" id="JBHSRJ010000003">
    <property type="protein sequence ID" value="MFC6042693.1"/>
    <property type="molecule type" value="Genomic_DNA"/>
</dbReference>
<feature type="chain" id="PRO_5045142516" description="Secreted protein" evidence="1">
    <location>
        <begin position="25"/>
        <end position="142"/>
    </location>
</feature>
<evidence type="ECO:0000256" key="1">
    <source>
        <dbReference type="SAM" id="SignalP"/>
    </source>
</evidence>
<keyword evidence="3" id="KW-1185">Reference proteome</keyword>
<name>A0ABW1LHR8_9ACTN</name>
<comment type="caution">
    <text evidence="2">The sequence shown here is derived from an EMBL/GenBank/DDBJ whole genome shotgun (WGS) entry which is preliminary data.</text>
</comment>
<organism evidence="2 3">
    <name type="scientific">Nocardioides hankookensis</name>
    <dbReference type="NCBI Taxonomy" id="443157"/>
    <lineage>
        <taxon>Bacteria</taxon>
        <taxon>Bacillati</taxon>
        <taxon>Actinomycetota</taxon>
        <taxon>Actinomycetes</taxon>
        <taxon>Propionibacteriales</taxon>
        <taxon>Nocardioidaceae</taxon>
        <taxon>Nocardioides</taxon>
    </lineage>
</organism>
<evidence type="ECO:0000313" key="3">
    <source>
        <dbReference type="Proteomes" id="UP001596135"/>
    </source>
</evidence>
<accession>A0ABW1LHR8</accession>
<dbReference type="RefSeq" id="WP_379151868.1">
    <property type="nucleotide sequence ID" value="NZ_JBHSRJ010000003.1"/>
</dbReference>
<protein>
    <recommendedName>
        <fullName evidence="4">Secreted protein</fullName>
    </recommendedName>
</protein>
<sequence length="142" mass="14976">MTSRRLAAVLLTALALAFSGLTVASAPATSAPPKTVLFNMYAHGTVAPKRIYLTADAGPWLKKLQWKNWGKARTSATGVYISNCASCAPPARRTATVWLSKPVVCTSGEGKGLRTYNKAVVILSAPDEGADNRVFEIPAGCP</sequence>
<proteinExistence type="predicted"/>
<feature type="signal peptide" evidence="1">
    <location>
        <begin position="1"/>
        <end position="24"/>
    </location>
</feature>
<gene>
    <name evidence="2" type="ORF">ACFPYL_06400</name>
</gene>
<evidence type="ECO:0008006" key="4">
    <source>
        <dbReference type="Google" id="ProtNLM"/>
    </source>
</evidence>